<sequence>MINWRRMLNVRATIVLALAVLLTSCSDDKVAGGTTEDAGLAIKNLDVAGLAQKGPFVKGSVVTVQGVDCKTMDFTDEVFEGSVINNDGEYVVENVNLSVACALLEVTGYYLNENTGKKSTGEISLHTLTDLGDRKNVNINVFTELEYKRVMILNTEKKVSFADAKKQAEKEVLAAFDVKAENGDFSLFEDLDVFEKGKENVALHDVSVMLQADLDATELAERLENIAADIAKDGKWDDRDSVIPSSSGNLPSSSSSSVIASEAKQSSNSIKDSYLNPNIAYGEMTDSRDGQVYKIVKIGEQVWMAQNLNYEAATSYCYNDGAEYCEKYGRLYTWAASVDKSEKECGLGNECNLASGNIRGICPDGWYLPSGADFETLIKAVGGEKGAGAKLKSLSGWRDDGGVSGNGTDTFGFSALPVGVGMQGFYGEGYGAQFWGSTECGSASAADKGYSCASIMSLDYDDVDVSLRSYAAKDFKFSVRCIKEDGEFVPVSSNSSVIPASSGNLPSSSSVTLATPCKTETEDNCEYGTLADSRDGQTYKTVKIGDQVWMAENLNYENGNSMCYSDDSTKCGKSGRIYTWDAAKEVCPSGWHLPDTTEWVALFSAVGTRGMAGRNLKSTTGWADNGNGVDAYGFSVLPIAFWDDPDFIARDEYALFWSSTEVDADKAELQHFYMSYDSVIHGSFSKKMAVSIRCLKD</sequence>
<feature type="region of interest" description="Disordered" evidence="1">
    <location>
        <begin position="241"/>
        <end position="264"/>
    </location>
</feature>
<dbReference type="NCBIfam" id="TIGR02145">
    <property type="entry name" value="Fib_succ_major"/>
    <property type="match status" value="2"/>
</dbReference>
<dbReference type="Proteomes" id="UP000000517">
    <property type="component" value="Chromosome"/>
</dbReference>
<reference evidence="5 8" key="2">
    <citation type="submission" date="2009-10" db="EMBL/GenBank/DDBJ databases">
        <title>Complete sequence of Fibrobacter succinogenes subsp. succinogenes S85.</title>
        <authorList>
            <consortium name="US DOE Joint Genome Institute"/>
            <person name="Lucas S."/>
            <person name="Copeland A."/>
            <person name="Lapidus A."/>
            <person name="Glavina del Rio T."/>
            <person name="Tice H."/>
            <person name="Bruce D."/>
            <person name="Goodwin L."/>
            <person name="Pitluck S."/>
            <person name="Chertkov O."/>
            <person name="Detter J.C."/>
            <person name="Han C."/>
            <person name="Tapia R."/>
            <person name="Larimer F."/>
            <person name="Land M."/>
            <person name="Hauser L."/>
            <person name="Kyrpides N."/>
            <person name="Mikhailova N."/>
            <person name="Weimer P.J."/>
            <person name="Stevenson D.M."/>
            <person name="Boyum J."/>
            <person name="Brumm P.I."/>
            <person name="Mead D."/>
        </authorList>
    </citation>
    <scope>NUCLEOTIDE SEQUENCE [LARGE SCALE GENOMIC DNA]</scope>
    <source>
        <strain evidence="8">ATCC 19169 / S85</strain>
        <strain evidence="5">S85</strain>
    </source>
</reference>
<dbReference type="EMBL" id="EU055575">
    <property type="protein sequence ID" value="ABU45469.1"/>
    <property type="molecule type" value="Genomic_DNA"/>
</dbReference>
<dbReference type="EMBL" id="CP001792">
    <property type="protein sequence ID" value="ACX75203.1"/>
    <property type="molecule type" value="Genomic_DNA"/>
</dbReference>
<evidence type="ECO:0000259" key="3">
    <source>
        <dbReference type="Pfam" id="PF09603"/>
    </source>
</evidence>
<dbReference type="EMBL" id="CP002158">
    <property type="protein sequence ID" value="ADL26313.1"/>
    <property type="molecule type" value="Genomic_DNA"/>
</dbReference>
<dbReference type="InterPro" id="IPR011871">
    <property type="entry name" value="Fib_succ_major"/>
</dbReference>
<dbReference type="RefSeq" id="WP_014546287.1">
    <property type="nucleotide sequence ID" value="NC_013410.1"/>
</dbReference>
<keyword evidence="2" id="KW-0732">Signal</keyword>
<accession>A7UG38</accession>
<evidence type="ECO:0000313" key="7">
    <source>
        <dbReference type="Proteomes" id="UP000000517"/>
    </source>
</evidence>
<dbReference type="HOGENOM" id="CLU_022413_0_0_0"/>
<evidence type="ECO:0000256" key="2">
    <source>
        <dbReference type="SAM" id="SignalP"/>
    </source>
</evidence>
<dbReference type="PROSITE" id="PS51257">
    <property type="entry name" value="PROKAR_LIPOPROTEIN"/>
    <property type="match status" value="1"/>
</dbReference>
<protein>
    <submittedName>
        <fullName evidence="4 6">Lipoprotein</fullName>
    </submittedName>
</protein>
<feature type="domain" description="Fibrobacter succinogenes major paralogous" evidence="3">
    <location>
        <begin position="296"/>
        <end position="483"/>
    </location>
</feature>
<feature type="compositionally biased region" description="Low complexity" evidence="1">
    <location>
        <begin position="242"/>
        <end position="264"/>
    </location>
</feature>
<keyword evidence="4" id="KW-0449">Lipoprotein</keyword>
<dbReference type="eggNOG" id="COG4704">
    <property type="taxonomic scope" value="Bacteria"/>
</dbReference>
<evidence type="ECO:0000313" key="8">
    <source>
        <dbReference type="Proteomes" id="UP000001497"/>
    </source>
</evidence>
<feature type="chain" id="PRO_5007909682" evidence="2">
    <location>
        <begin position="32"/>
        <end position="697"/>
    </location>
</feature>
<reference evidence="7" key="3">
    <citation type="submission" date="2010-08" db="EMBL/GenBank/DDBJ databases">
        <title>Complete sequence of Fibrobacter succinogenes subsp. succinogenes S85.</title>
        <authorList>
            <person name="Durkin A.S."/>
            <person name="Nelson K.E."/>
            <person name="Morrison M."/>
            <person name="Forsberg C.W."/>
            <person name="Wilson D.B."/>
            <person name="Russell J.B."/>
            <person name="Cann I.K.O."/>
            <person name="Mackie R.I."/>
            <person name="White B.A."/>
        </authorList>
    </citation>
    <scope>NUCLEOTIDE SEQUENCE [LARGE SCALE GENOMIC DNA]</scope>
    <source>
        <strain evidence="7">ATCC 19169 / S85</strain>
    </source>
</reference>
<gene>
    <name evidence="5" type="ordered locus">Fisuc_1608</name>
    <name evidence="6" type="ordered locus">FSU_2096</name>
</gene>
<feature type="domain" description="Fibrobacter succinogenes major paralogous" evidence="3">
    <location>
        <begin position="542"/>
        <end position="696"/>
    </location>
</feature>
<dbReference type="eggNOG" id="COG0406">
    <property type="taxonomic scope" value="Bacteria"/>
</dbReference>
<dbReference type="OrthoDB" id="5903640at2"/>
<feature type="signal peptide" evidence="2">
    <location>
        <begin position="1"/>
        <end position="31"/>
    </location>
</feature>
<evidence type="ECO:0000313" key="4">
    <source>
        <dbReference type="EMBL" id="ABU45469.1"/>
    </source>
</evidence>
<dbReference type="STRING" id="59374.FSU_2096"/>
<evidence type="ECO:0000313" key="6">
    <source>
        <dbReference type="EMBL" id="ADL26313.1"/>
    </source>
</evidence>
<proteinExistence type="predicted"/>
<reference evidence="6" key="4">
    <citation type="submission" date="2010-08" db="EMBL/GenBank/DDBJ databases">
        <authorList>
            <person name="Durkin A.S."/>
            <person name="Nelson K.E."/>
            <person name="Morrison M."/>
            <person name="Forsberg C.W."/>
            <person name="Wilson D.B."/>
            <person name="Russell J.B."/>
            <person name="Cann I.K.O."/>
            <person name="Mackie R.I."/>
            <person name="White B.A."/>
        </authorList>
    </citation>
    <scope>NUCLEOTIDE SEQUENCE</scope>
    <source>
        <strain evidence="6">S85</strain>
    </source>
</reference>
<keyword evidence="8" id="KW-1185">Reference proteome</keyword>
<evidence type="ECO:0000313" key="5">
    <source>
        <dbReference type="EMBL" id="ACX75203.1"/>
    </source>
</evidence>
<dbReference type="KEGG" id="fsc:FSU_2096"/>
<name>A7UG38_FIBSS</name>
<dbReference type="KEGG" id="fsu:Fisuc_1608"/>
<organism evidence="4">
    <name type="scientific">Fibrobacter succinogenes (strain ATCC 19169 / S85)</name>
    <dbReference type="NCBI Taxonomy" id="59374"/>
    <lineage>
        <taxon>Bacteria</taxon>
        <taxon>Pseudomonadati</taxon>
        <taxon>Fibrobacterota</taxon>
        <taxon>Fibrobacteria</taxon>
        <taxon>Fibrobacterales</taxon>
        <taxon>Fibrobacteraceae</taxon>
        <taxon>Fibrobacter</taxon>
    </lineage>
</organism>
<reference evidence="4" key="1">
    <citation type="journal article" date="2007" name="J. Bacteriol.">
        <title>Outer membrane proteins of Fibrobacter succinogenes with potential roles in adhesion to cellulose and in cellulose digestion.</title>
        <authorList>
            <person name="Jun H.S."/>
            <person name="Qi M."/>
            <person name="Gong J."/>
            <person name="Egbosimba E.E."/>
            <person name="Forsberg C.W."/>
        </authorList>
    </citation>
    <scope>NUCLEOTIDE SEQUENCE</scope>
    <source>
        <strain evidence="4">S85</strain>
    </source>
</reference>
<dbReference type="Proteomes" id="UP000001497">
    <property type="component" value="Chromosome"/>
</dbReference>
<evidence type="ECO:0000256" key="1">
    <source>
        <dbReference type="SAM" id="MobiDB-lite"/>
    </source>
</evidence>
<dbReference type="Pfam" id="PF09603">
    <property type="entry name" value="Fib_succ_major"/>
    <property type="match status" value="2"/>
</dbReference>
<dbReference type="AlphaFoldDB" id="A7UG38"/>